<gene>
    <name evidence="5" type="ORF">ACFO0A_14545</name>
</gene>
<dbReference type="RefSeq" id="WP_379539809.1">
    <property type="nucleotide sequence ID" value="NZ_JBHSDR010000008.1"/>
</dbReference>
<dbReference type="PROSITE" id="PS00455">
    <property type="entry name" value="AMP_BINDING"/>
    <property type="match status" value="1"/>
</dbReference>
<dbReference type="PANTHER" id="PTHR43201:SF5">
    <property type="entry name" value="MEDIUM-CHAIN ACYL-COA LIGASE ACSF2, MITOCHONDRIAL"/>
    <property type="match status" value="1"/>
</dbReference>
<dbReference type="Pfam" id="PF13193">
    <property type="entry name" value="AMP-binding_C"/>
    <property type="match status" value="1"/>
</dbReference>
<dbReference type="Gene3D" id="3.30.300.30">
    <property type="match status" value="1"/>
</dbReference>
<dbReference type="InterPro" id="IPR045851">
    <property type="entry name" value="AMP-bd_C_sf"/>
</dbReference>
<dbReference type="Gene3D" id="3.40.50.12780">
    <property type="entry name" value="N-terminal domain of ligase-like"/>
    <property type="match status" value="1"/>
</dbReference>
<sequence length="514" mass="55198">MSLVGVRQTEATPNELALTDGRMTLTWGELDRVVNRGTNALLGEKLGDPPRVAVFAHNSTESALAYLFALHAGVSGVPVNFHLNADEVAYILTDSGAQAVFVGPETAQVGVAAARLAGIERVIGWRCDGVEGVSSWDDWLAAASEAEPPSDMKPLPYMHYTSGTTGRPKGTETPPNMFPREADITGFFRALREVVEAGAPGPILLVGPAYHTGPLGSIRQLGGGRPLIVMPKFDAEQILALIERYGIATSVMVPTHFQRLLALPEDVRAKYDVSSLRLVSHTGAACPVDVKHAMIAWWGPVFLEAYGATEAGSTNMITSEEWLRKPGSVGKAMAPFEMVVVGEDGSRLKANEVGQLYFRDPTGRGIVYHNDPEKTAAAHIEPGVFTLGEIGYVDDEGYVFITDRSSDMIVSGGVNIYPAEVEQVLIAHPDVEDVAVIGVPSKDMGEEVKALVVPRTGAALTAAELADFAREKLAGYKRPRSIDLVSTVGRNAMGKVNKRELRKPFWPSDRMIGG</sequence>
<dbReference type="InterPro" id="IPR020845">
    <property type="entry name" value="AMP-binding_CS"/>
</dbReference>
<dbReference type="SUPFAM" id="SSF56801">
    <property type="entry name" value="Acetyl-CoA synthetase-like"/>
    <property type="match status" value="1"/>
</dbReference>
<keyword evidence="6" id="KW-1185">Reference proteome</keyword>
<accession>A0ABV8RSY2</accession>
<dbReference type="InterPro" id="IPR025110">
    <property type="entry name" value="AMP-bd_C"/>
</dbReference>
<reference evidence="6" key="1">
    <citation type="journal article" date="2019" name="Int. J. Syst. Evol. Microbiol.">
        <title>The Global Catalogue of Microorganisms (GCM) 10K type strain sequencing project: providing services to taxonomists for standard genome sequencing and annotation.</title>
        <authorList>
            <consortium name="The Broad Institute Genomics Platform"/>
            <consortium name="The Broad Institute Genome Sequencing Center for Infectious Disease"/>
            <person name="Wu L."/>
            <person name="Ma J."/>
        </authorList>
    </citation>
    <scope>NUCLEOTIDE SEQUENCE [LARGE SCALE GENOMIC DNA]</scope>
    <source>
        <strain evidence="6">CGMCC 1.12989</strain>
    </source>
</reference>
<organism evidence="5 6">
    <name type="scientific">Novosphingobium tardum</name>
    <dbReference type="NCBI Taxonomy" id="1538021"/>
    <lineage>
        <taxon>Bacteria</taxon>
        <taxon>Pseudomonadati</taxon>
        <taxon>Pseudomonadota</taxon>
        <taxon>Alphaproteobacteria</taxon>
        <taxon>Sphingomonadales</taxon>
        <taxon>Sphingomonadaceae</taxon>
        <taxon>Novosphingobium</taxon>
    </lineage>
</organism>
<dbReference type="PANTHER" id="PTHR43201">
    <property type="entry name" value="ACYL-COA SYNTHETASE"/>
    <property type="match status" value="1"/>
</dbReference>
<dbReference type="EMBL" id="JBHSDR010000008">
    <property type="protein sequence ID" value="MFC4296273.1"/>
    <property type="molecule type" value="Genomic_DNA"/>
</dbReference>
<keyword evidence="2" id="KW-0436">Ligase</keyword>
<dbReference type="Proteomes" id="UP001595828">
    <property type="component" value="Unassembled WGS sequence"/>
</dbReference>
<evidence type="ECO:0000256" key="1">
    <source>
        <dbReference type="ARBA" id="ARBA00006432"/>
    </source>
</evidence>
<evidence type="ECO:0000256" key="2">
    <source>
        <dbReference type="ARBA" id="ARBA00022598"/>
    </source>
</evidence>
<feature type="domain" description="AMP-dependent synthetase/ligase" evidence="3">
    <location>
        <begin position="7"/>
        <end position="361"/>
    </location>
</feature>
<comment type="similarity">
    <text evidence="1">Belongs to the ATP-dependent AMP-binding enzyme family.</text>
</comment>
<evidence type="ECO:0000313" key="6">
    <source>
        <dbReference type="Proteomes" id="UP001595828"/>
    </source>
</evidence>
<evidence type="ECO:0000259" key="3">
    <source>
        <dbReference type="Pfam" id="PF00501"/>
    </source>
</evidence>
<evidence type="ECO:0000259" key="4">
    <source>
        <dbReference type="Pfam" id="PF13193"/>
    </source>
</evidence>
<protein>
    <submittedName>
        <fullName evidence="5">AMP-binding protein</fullName>
    </submittedName>
</protein>
<feature type="domain" description="AMP-binding enzyme C-terminal" evidence="4">
    <location>
        <begin position="420"/>
        <end position="495"/>
    </location>
</feature>
<proteinExistence type="inferred from homology"/>
<evidence type="ECO:0000313" key="5">
    <source>
        <dbReference type="EMBL" id="MFC4296273.1"/>
    </source>
</evidence>
<name>A0ABV8RSY2_9SPHN</name>
<dbReference type="InterPro" id="IPR000873">
    <property type="entry name" value="AMP-dep_synth/lig_dom"/>
</dbReference>
<comment type="caution">
    <text evidence="5">The sequence shown here is derived from an EMBL/GenBank/DDBJ whole genome shotgun (WGS) entry which is preliminary data.</text>
</comment>
<dbReference type="InterPro" id="IPR042099">
    <property type="entry name" value="ANL_N_sf"/>
</dbReference>
<dbReference type="Pfam" id="PF00501">
    <property type="entry name" value="AMP-binding"/>
    <property type="match status" value="1"/>
</dbReference>